<feature type="region of interest" description="Disordered" evidence="1">
    <location>
        <begin position="143"/>
        <end position="168"/>
    </location>
</feature>
<name>A0ABT2JUR8_9ACTN</name>
<evidence type="ECO:0000313" key="2">
    <source>
        <dbReference type="EMBL" id="MCT2591100.1"/>
    </source>
</evidence>
<accession>A0ABT2JUR8</accession>
<dbReference type="RefSeq" id="WP_260218425.1">
    <property type="nucleotide sequence ID" value="NZ_JAJAGO010000006.1"/>
</dbReference>
<comment type="caution">
    <text evidence="2">The sequence shown here is derived from an EMBL/GenBank/DDBJ whole genome shotgun (WGS) entry which is preliminary data.</text>
</comment>
<evidence type="ECO:0000256" key="1">
    <source>
        <dbReference type="SAM" id="MobiDB-lite"/>
    </source>
</evidence>
<evidence type="ECO:0000313" key="3">
    <source>
        <dbReference type="Proteomes" id="UP001156389"/>
    </source>
</evidence>
<sequence>MKQNATKDEIAALLREGLSNNIIAAQLRCDRARVSRIRRDLGIPNVRPQPLTLEQVWATHTRPVRGGHLEWLGERQSQSGTPTMRYREQPFTAARIAFRIRTGRDPLGYARAECGIPHCVAPEHMDDTAARLRTREQLRYLTGGQERPAQCRHGHDQDAHGRYGPDGTAYCQACNREQKRKARVQPTGGTS</sequence>
<keyword evidence="3" id="KW-1185">Reference proteome</keyword>
<dbReference type="EMBL" id="JAJAGO010000006">
    <property type="protein sequence ID" value="MCT2591100.1"/>
    <property type="molecule type" value="Genomic_DNA"/>
</dbReference>
<protein>
    <recommendedName>
        <fullName evidence="4">HNH endonuclease</fullName>
    </recommendedName>
</protein>
<dbReference type="Proteomes" id="UP001156389">
    <property type="component" value="Unassembled WGS sequence"/>
</dbReference>
<proteinExistence type="predicted"/>
<reference evidence="2 3" key="1">
    <citation type="submission" date="2021-10" db="EMBL/GenBank/DDBJ databases">
        <title>Streptomyces gossypii sp. nov., isolated from soil collected from cotton field.</title>
        <authorList>
            <person name="Ge X."/>
            <person name="Chen X."/>
            <person name="Liu W."/>
        </authorList>
    </citation>
    <scope>NUCLEOTIDE SEQUENCE [LARGE SCALE GENOMIC DNA]</scope>
    <source>
        <strain evidence="2 3">N2-109</strain>
    </source>
</reference>
<evidence type="ECO:0008006" key="4">
    <source>
        <dbReference type="Google" id="ProtNLM"/>
    </source>
</evidence>
<feature type="compositionally biased region" description="Basic and acidic residues" evidence="1">
    <location>
        <begin position="153"/>
        <end position="163"/>
    </location>
</feature>
<organism evidence="2 3">
    <name type="scientific">Streptomyces gossypii</name>
    <dbReference type="NCBI Taxonomy" id="2883101"/>
    <lineage>
        <taxon>Bacteria</taxon>
        <taxon>Bacillati</taxon>
        <taxon>Actinomycetota</taxon>
        <taxon>Actinomycetes</taxon>
        <taxon>Kitasatosporales</taxon>
        <taxon>Streptomycetaceae</taxon>
        <taxon>Streptomyces</taxon>
    </lineage>
</organism>
<gene>
    <name evidence="2" type="ORF">LHJ74_14480</name>
</gene>